<comment type="similarity">
    <text evidence="1">Belongs to the bacterial solute-binding protein 1 family.</text>
</comment>
<dbReference type="AlphaFoldDB" id="A0A1D9MKU4"/>
<dbReference type="PANTHER" id="PTHR30061">
    <property type="entry name" value="MALTOSE-BINDING PERIPLASMIC PROTEIN"/>
    <property type="match status" value="1"/>
</dbReference>
<evidence type="ECO:0000313" key="6">
    <source>
        <dbReference type="EMBL" id="AOZ72905.1"/>
    </source>
</evidence>
<dbReference type="CDD" id="cd13586">
    <property type="entry name" value="PBP2_Maltose_binding_like"/>
    <property type="match status" value="1"/>
</dbReference>
<accession>A0A1D9MKU4</accession>
<sequence>MRRGISIAAISALALTMAACGSSDEAKEDTQQPAPAQSAEGDGSAVAGELTIWADDTRSSQVAELSKDFTDKFGVKVNVVQKSESDMDKEFISQVPTGKGPDLIVLAHDRLGSLVSNGVVGTVDIADKAKDFSEAALSGVTYQGQTYGVPYAIENVALVRNNQLSKAEPKSFDEMLAAGKEANVEYPFIVQMGDKGDPYHFYGFQTSFGAPVFKQDDKGSYTTELTLGGEKGEAFADWLAKKGNEKVFDPAITGEIAKQAFLDGKAAFTVTGPWNVSAFREANMDITVLPIPAAGPEAAQPFVGVQGFFPSAKTENQLLVNKFLVDYLATEEAQQKMYDLGKRVPAMPAVAAKISDPDIQGFSEAGKSGAPMPAIPEMSAVWDFWGITEVDVVTGKQQPKEAWSTMVTNIENAIKK</sequence>
<keyword evidence="4" id="KW-0732">Signal</keyword>
<dbReference type="GO" id="GO:0015768">
    <property type="term" value="P:maltose transport"/>
    <property type="evidence" value="ECO:0007669"/>
    <property type="project" value="TreeGrafter"/>
</dbReference>
<dbReference type="OrthoDB" id="9766758at2"/>
<dbReference type="InterPro" id="IPR006060">
    <property type="entry name" value="Maltose/Cyclodextrin-bd"/>
</dbReference>
<keyword evidence="2" id="KW-0813">Transport</keyword>
<dbReference type="KEGG" id="avu:BK816_06040"/>
<dbReference type="Proteomes" id="UP000176288">
    <property type="component" value="Chromosome"/>
</dbReference>
<dbReference type="GO" id="GO:1901982">
    <property type="term" value="F:maltose binding"/>
    <property type="evidence" value="ECO:0007669"/>
    <property type="project" value="TreeGrafter"/>
</dbReference>
<dbReference type="PRINTS" id="PR00181">
    <property type="entry name" value="MALTOSEBP"/>
</dbReference>
<reference evidence="6 7" key="1">
    <citation type="submission" date="2016-10" db="EMBL/GenBank/DDBJ databases">
        <title>Actinomyces aegypiusis sp. nov., isolated from the Aegypius monachus in Qinghai Tibet Plateau China.</title>
        <authorList>
            <person name="Wang Y."/>
        </authorList>
    </citation>
    <scope>NUCLEOTIDE SEQUENCE [LARGE SCALE GENOMIC DNA]</scope>
    <source>
        <strain evidence="6 7">VUL4_3</strain>
    </source>
</reference>
<dbReference type="PROSITE" id="PS51257">
    <property type="entry name" value="PROKAR_LIPOPROTEIN"/>
    <property type="match status" value="1"/>
</dbReference>
<gene>
    <name evidence="6" type="ORF">BK816_06040</name>
</gene>
<organism evidence="6 7">
    <name type="scientific">Boudabousia tangfeifanii</name>
    <dbReference type="NCBI Taxonomy" id="1912795"/>
    <lineage>
        <taxon>Bacteria</taxon>
        <taxon>Bacillati</taxon>
        <taxon>Actinomycetota</taxon>
        <taxon>Actinomycetes</taxon>
        <taxon>Actinomycetales</taxon>
        <taxon>Actinomycetaceae</taxon>
        <taxon>Boudabousia</taxon>
    </lineage>
</organism>
<evidence type="ECO:0000256" key="1">
    <source>
        <dbReference type="ARBA" id="ARBA00008520"/>
    </source>
</evidence>
<dbReference type="PANTHER" id="PTHR30061:SF50">
    <property type="entry name" value="MALTOSE_MALTODEXTRIN-BINDING PERIPLASMIC PROTEIN"/>
    <property type="match status" value="1"/>
</dbReference>
<evidence type="ECO:0000256" key="3">
    <source>
        <dbReference type="ARBA" id="ARBA00022597"/>
    </source>
</evidence>
<dbReference type="RefSeq" id="WP_071164370.1">
    <property type="nucleotide sequence ID" value="NZ_CP017812.1"/>
</dbReference>
<keyword evidence="7" id="KW-1185">Reference proteome</keyword>
<name>A0A1D9MKU4_9ACTO</name>
<dbReference type="SUPFAM" id="SSF53850">
    <property type="entry name" value="Periplasmic binding protein-like II"/>
    <property type="match status" value="1"/>
</dbReference>
<evidence type="ECO:0000256" key="2">
    <source>
        <dbReference type="ARBA" id="ARBA00022448"/>
    </source>
</evidence>
<dbReference type="Pfam" id="PF13416">
    <property type="entry name" value="SBP_bac_8"/>
    <property type="match status" value="1"/>
</dbReference>
<protein>
    <submittedName>
        <fullName evidence="6">Maltose ABC transporter substrate-binding protein</fullName>
    </submittedName>
</protein>
<dbReference type="STRING" id="1912795.BK816_06040"/>
<dbReference type="Gene3D" id="3.40.190.10">
    <property type="entry name" value="Periplasmic binding protein-like II"/>
    <property type="match status" value="2"/>
</dbReference>
<dbReference type="InterPro" id="IPR006059">
    <property type="entry name" value="SBP"/>
</dbReference>
<dbReference type="GO" id="GO:0055052">
    <property type="term" value="C:ATP-binding cassette (ABC) transporter complex, substrate-binding subunit-containing"/>
    <property type="evidence" value="ECO:0007669"/>
    <property type="project" value="TreeGrafter"/>
</dbReference>
<proteinExistence type="inferred from homology"/>
<keyword evidence="3" id="KW-0762">Sugar transport</keyword>
<evidence type="ECO:0000313" key="7">
    <source>
        <dbReference type="Proteomes" id="UP000176288"/>
    </source>
</evidence>
<evidence type="ECO:0000256" key="4">
    <source>
        <dbReference type="ARBA" id="ARBA00022729"/>
    </source>
</evidence>
<feature type="region of interest" description="Disordered" evidence="5">
    <location>
        <begin position="24"/>
        <end position="44"/>
    </location>
</feature>
<dbReference type="EMBL" id="CP017812">
    <property type="protein sequence ID" value="AOZ72905.1"/>
    <property type="molecule type" value="Genomic_DNA"/>
</dbReference>
<dbReference type="GO" id="GO:0042956">
    <property type="term" value="P:maltodextrin transmembrane transport"/>
    <property type="evidence" value="ECO:0007669"/>
    <property type="project" value="TreeGrafter"/>
</dbReference>
<dbReference type="GO" id="GO:0015144">
    <property type="term" value="F:carbohydrate transmembrane transporter activity"/>
    <property type="evidence" value="ECO:0007669"/>
    <property type="project" value="InterPro"/>
</dbReference>
<evidence type="ECO:0000256" key="5">
    <source>
        <dbReference type="SAM" id="MobiDB-lite"/>
    </source>
</evidence>